<proteinExistence type="predicted"/>
<feature type="domain" description="AMP-dependent synthetase/ligase" evidence="3">
    <location>
        <begin position="16"/>
        <end position="382"/>
    </location>
</feature>
<name>A0A2K1DWJ9_9FLAO</name>
<dbReference type="GO" id="GO:0004467">
    <property type="term" value="F:long-chain fatty acid-CoA ligase activity"/>
    <property type="evidence" value="ECO:0007669"/>
    <property type="project" value="TreeGrafter"/>
</dbReference>
<accession>A0A2K1DWJ9</accession>
<keyword evidence="1" id="KW-0547">Nucleotide-binding</keyword>
<dbReference type="Proteomes" id="UP000236641">
    <property type="component" value="Unassembled WGS sequence"/>
</dbReference>
<evidence type="ECO:0000313" key="5">
    <source>
        <dbReference type="Proteomes" id="UP000236641"/>
    </source>
</evidence>
<evidence type="ECO:0000313" key="4">
    <source>
        <dbReference type="EMBL" id="PNQ72400.1"/>
    </source>
</evidence>
<dbReference type="InterPro" id="IPR020845">
    <property type="entry name" value="AMP-binding_CS"/>
</dbReference>
<dbReference type="PANTHER" id="PTHR43272:SF33">
    <property type="entry name" value="AMP-BINDING DOMAIN-CONTAINING PROTEIN-RELATED"/>
    <property type="match status" value="1"/>
</dbReference>
<protein>
    <submittedName>
        <fullName evidence="4">AMP-dependent synthetase</fullName>
    </submittedName>
</protein>
<comment type="caution">
    <text evidence="4">The sequence shown here is derived from an EMBL/GenBank/DDBJ whole genome shotgun (WGS) entry which is preliminary data.</text>
</comment>
<dbReference type="AlphaFoldDB" id="A0A2K1DWJ9"/>
<dbReference type="GO" id="GO:0005524">
    <property type="term" value="F:ATP binding"/>
    <property type="evidence" value="ECO:0007669"/>
    <property type="project" value="UniProtKB-KW"/>
</dbReference>
<organism evidence="4 5">
    <name type="scientific">Hanstruepera neustonica</name>
    <dbReference type="NCBI Taxonomy" id="1445657"/>
    <lineage>
        <taxon>Bacteria</taxon>
        <taxon>Pseudomonadati</taxon>
        <taxon>Bacteroidota</taxon>
        <taxon>Flavobacteriia</taxon>
        <taxon>Flavobacteriales</taxon>
        <taxon>Flavobacteriaceae</taxon>
        <taxon>Hanstruepera</taxon>
    </lineage>
</organism>
<keyword evidence="5" id="KW-1185">Reference proteome</keyword>
<dbReference type="InterPro" id="IPR042099">
    <property type="entry name" value="ANL_N_sf"/>
</dbReference>
<dbReference type="InterPro" id="IPR000873">
    <property type="entry name" value="AMP-dep_synth/lig_dom"/>
</dbReference>
<evidence type="ECO:0000259" key="3">
    <source>
        <dbReference type="Pfam" id="PF00501"/>
    </source>
</evidence>
<dbReference type="Pfam" id="PF23562">
    <property type="entry name" value="AMP-binding_C_3"/>
    <property type="match status" value="1"/>
</dbReference>
<dbReference type="Gene3D" id="3.40.50.12780">
    <property type="entry name" value="N-terminal domain of ligase-like"/>
    <property type="match status" value="1"/>
</dbReference>
<dbReference type="PROSITE" id="PS00455">
    <property type="entry name" value="AMP_BINDING"/>
    <property type="match status" value="1"/>
</dbReference>
<sequence>MPDFHSPLEAFLYWEAKTPNNVFLKQPVGEKELTYTFAEAGAEARKIASHLQSYNLPNRSHVALLSKNCAHWIMADLAIMMAGCVSIPIYPTLNDTSIKQILEHSDSKAIIVGKLDNFEAQKLGIPDIPIIGIRLFGIQDGDNWEEIVAKNNKLEEVYIPKHDDLHTIIYTSGTTGNPKGVMHTVSNFMVSSRTLVKVFELPNNLRLFSYLPLAHVAERLMINAGVFLGAPISFFDTMESFAKDLENTQPHIFFAVPRIWTKFREKILDSMPQKKLNILLNIPVINTIVKSKLKQKLGLKEAVFIVSAAAPIASSLVNWYKKLGITIQQGYGMTEDCCVSHFNLPNASKTGTVGKTLIGVKAKLSPEGEICIKNDCLMLGYYKSPEATADVFDEEGYLKTGDKGEFDHDGYLLITGRVKDQFKTDKGKYISPSHMELIMSANTDIEQICIVGTGIPQPIALVTLSELGKLKSKEQLTASLAETIESMNPTLEKHEKIEKVVVMKEDWNVANGLTTPSLKVKRNAIEKIHQEFYKTWFENTKTVIFE</sequence>
<reference evidence="4 5" key="1">
    <citation type="submission" date="2018-01" db="EMBL/GenBank/DDBJ databases">
        <title>The draft genome of Hanstruepera neustonica JCM19743.</title>
        <authorList>
            <person name="He R.-H."/>
            <person name="Du Z.-J."/>
        </authorList>
    </citation>
    <scope>NUCLEOTIDE SEQUENCE [LARGE SCALE GENOMIC DNA]</scope>
    <source>
        <strain evidence="4 5">JCM19743</strain>
    </source>
</reference>
<dbReference type="PANTHER" id="PTHR43272">
    <property type="entry name" value="LONG-CHAIN-FATTY-ACID--COA LIGASE"/>
    <property type="match status" value="1"/>
</dbReference>
<keyword evidence="2" id="KW-0067">ATP-binding</keyword>
<dbReference type="EMBL" id="POWF01000008">
    <property type="protein sequence ID" value="PNQ72400.1"/>
    <property type="molecule type" value="Genomic_DNA"/>
</dbReference>
<dbReference type="OrthoDB" id="9778383at2"/>
<dbReference type="Pfam" id="PF00501">
    <property type="entry name" value="AMP-binding"/>
    <property type="match status" value="1"/>
</dbReference>
<evidence type="ECO:0000256" key="2">
    <source>
        <dbReference type="ARBA" id="ARBA00022840"/>
    </source>
</evidence>
<dbReference type="RefSeq" id="WP_103052644.1">
    <property type="nucleotide sequence ID" value="NZ_POWF01000008.1"/>
</dbReference>
<gene>
    <name evidence="4" type="ORF">C1T31_11430</name>
</gene>
<evidence type="ECO:0000256" key="1">
    <source>
        <dbReference type="ARBA" id="ARBA00022741"/>
    </source>
</evidence>
<dbReference type="SUPFAM" id="SSF56801">
    <property type="entry name" value="Acetyl-CoA synthetase-like"/>
    <property type="match status" value="1"/>
</dbReference>
<dbReference type="GO" id="GO:0016020">
    <property type="term" value="C:membrane"/>
    <property type="evidence" value="ECO:0007669"/>
    <property type="project" value="TreeGrafter"/>
</dbReference>